<dbReference type="RefSeq" id="WP_145078018.1">
    <property type="nucleotide sequence ID" value="NZ_CP036298.1"/>
</dbReference>
<dbReference type="AlphaFoldDB" id="A0A518G740"/>
<dbReference type="InterPro" id="IPR006944">
    <property type="entry name" value="Phage/GTA_portal"/>
</dbReference>
<evidence type="ECO:0000313" key="2">
    <source>
        <dbReference type="EMBL" id="QDV24398.1"/>
    </source>
</evidence>
<dbReference type="Proteomes" id="UP000318017">
    <property type="component" value="Chromosome"/>
</dbReference>
<dbReference type="EMBL" id="CP036298">
    <property type="protein sequence ID" value="QDV24398.1"/>
    <property type="molecule type" value="Genomic_DNA"/>
</dbReference>
<sequence>MATATIENHSLLVLSDTRTNETRDNNSLNNPANPISTETLNALDFSSVESIAGEQVSKRSALSIPAVYQAVSMISGDVAKLPMGTWRRLKAGGRTLDRKHHAFKYVNLVGRPNEEVNAFKFWRRLMVSALLWNNGYAWIDKNGRGEVLGIYNLLPDRTTPYRYRGKLRYMTEVSGRLVSLEADEVFHIEGLGIDGLHGMDLVGLFREVFGQALAKTKYKSKFFKSGLMAGGVLAVPPGQSVASKERVEAKLKEKFSGSDNAFKTLVLRDGYKWFSTNVDPQKAQLTESEEQDARQVARMFNIKAGRLSVEGATSYNADEMAIRDYHDGTLSHWLIGIRCEANAKLRTPEEIDADEVFLDYNINALNWADAKTRSEIATTGIIHGRWSPNETRDWENLNPYEGGDVRYRPLNLEPIDGQTTDEDTRQAAAESLARGAIDRATNRLGIKLQRAKTTDARAAIWTEEEPTIREMIGPACDVLELDIQSELGRLQKLTE</sequence>
<dbReference type="NCBIfam" id="TIGR01537">
    <property type="entry name" value="portal_HK97"/>
    <property type="match status" value="1"/>
</dbReference>
<protein>
    <submittedName>
        <fullName evidence="2">Phage portal protein</fullName>
    </submittedName>
</protein>
<proteinExistence type="predicted"/>
<dbReference type="KEGG" id="ahel:Q31a_27150"/>
<name>A0A518G740_9BACT</name>
<organism evidence="2 3">
    <name type="scientific">Aureliella helgolandensis</name>
    <dbReference type="NCBI Taxonomy" id="2527968"/>
    <lineage>
        <taxon>Bacteria</taxon>
        <taxon>Pseudomonadati</taxon>
        <taxon>Planctomycetota</taxon>
        <taxon>Planctomycetia</taxon>
        <taxon>Pirellulales</taxon>
        <taxon>Pirellulaceae</taxon>
        <taxon>Aureliella</taxon>
    </lineage>
</organism>
<reference evidence="2 3" key="1">
    <citation type="submission" date="2019-02" db="EMBL/GenBank/DDBJ databases">
        <title>Deep-cultivation of Planctomycetes and their phenomic and genomic characterization uncovers novel biology.</title>
        <authorList>
            <person name="Wiegand S."/>
            <person name="Jogler M."/>
            <person name="Boedeker C."/>
            <person name="Pinto D."/>
            <person name="Vollmers J."/>
            <person name="Rivas-Marin E."/>
            <person name="Kohn T."/>
            <person name="Peeters S.H."/>
            <person name="Heuer A."/>
            <person name="Rast P."/>
            <person name="Oberbeckmann S."/>
            <person name="Bunk B."/>
            <person name="Jeske O."/>
            <person name="Meyerdierks A."/>
            <person name="Storesund J.E."/>
            <person name="Kallscheuer N."/>
            <person name="Luecker S."/>
            <person name="Lage O.M."/>
            <person name="Pohl T."/>
            <person name="Merkel B.J."/>
            <person name="Hornburger P."/>
            <person name="Mueller R.-W."/>
            <person name="Bruemmer F."/>
            <person name="Labrenz M."/>
            <person name="Spormann A.M."/>
            <person name="Op den Camp H."/>
            <person name="Overmann J."/>
            <person name="Amann R."/>
            <person name="Jetten M.S.M."/>
            <person name="Mascher T."/>
            <person name="Medema M.H."/>
            <person name="Devos D.P."/>
            <person name="Kaster A.-K."/>
            <person name="Ovreas L."/>
            <person name="Rohde M."/>
            <person name="Galperin M.Y."/>
            <person name="Jogler C."/>
        </authorList>
    </citation>
    <scope>NUCLEOTIDE SEQUENCE [LARGE SCALE GENOMIC DNA]</scope>
    <source>
        <strain evidence="2 3">Q31a</strain>
    </source>
</reference>
<accession>A0A518G740</accession>
<evidence type="ECO:0000313" key="3">
    <source>
        <dbReference type="Proteomes" id="UP000318017"/>
    </source>
</evidence>
<dbReference type="Pfam" id="PF04860">
    <property type="entry name" value="Phage_portal"/>
    <property type="match status" value="1"/>
</dbReference>
<feature type="compositionally biased region" description="Polar residues" evidence="1">
    <location>
        <begin position="25"/>
        <end position="34"/>
    </location>
</feature>
<dbReference type="InterPro" id="IPR006427">
    <property type="entry name" value="Portal_HK97"/>
</dbReference>
<dbReference type="OrthoDB" id="9765386at2"/>
<gene>
    <name evidence="2" type="ORF">Q31a_27150</name>
</gene>
<evidence type="ECO:0000256" key="1">
    <source>
        <dbReference type="SAM" id="MobiDB-lite"/>
    </source>
</evidence>
<keyword evidence="3" id="KW-1185">Reference proteome</keyword>
<feature type="region of interest" description="Disordered" evidence="1">
    <location>
        <begin position="15"/>
        <end position="34"/>
    </location>
</feature>